<feature type="transmembrane region" description="Helical" evidence="1">
    <location>
        <begin position="226"/>
        <end position="247"/>
    </location>
</feature>
<dbReference type="AlphaFoldDB" id="A0A1A6B846"/>
<reference evidence="2 4" key="2">
    <citation type="submission" date="2016-06" db="EMBL/GenBank/DDBJ databases">
        <authorList>
            <person name="Kjaerup R.B."/>
            <person name="Dalgaard T.S."/>
            <person name="Juul-Madsen H.R."/>
        </authorList>
    </citation>
    <scope>NUCLEOTIDE SEQUENCE [LARGE SCALE GENOMIC DNA]</scope>
    <source>
        <strain evidence="2 4">1245752.6</strain>
    </source>
</reference>
<accession>A0A1A6B846</accession>
<evidence type="ECO:0000256" key="1">
    <source>
        <dbReference type="SAM" id="Phobius"/>
    </source>
</evidence>
<dbReference type="InterPro" id="IPR046862">
    <property type="entry name" value="Rhomboid_2"/>
</dbReference>
<feature type="transmembrane region" description="Helical" evidence="1">
    <location>
        <begin position="71"/>
        <end position="89"/>
    </location>
</feature>
<feature type="transmembrane region" description="Helical" evidence="1">
    <location>
        <begin position="12"/>
        <end position="32"/>
    </location>
</feature>
<evidence type="ECO:0000313" key="4">
    <source>
        <dbReference type="Proteomes" id="UP000093757"/>
    </source>
</evidence>
<dbReference type="Proteomes" id="UP000093757">
    <property type="component" value="Unassembled WGS sequence"/>
</dbReference>
<evidence type="ECO:0000313" key="5">
    <source>
        <dbReference type="Proteomes" id="UP000193928"/>
    </source>
</evidence>
<dbReference type="EMBL" id="LQOY01000005">
    <property type="protein sequence ID" value="ORV97351.1"/>
    <property type="molecule type" value="Genomic_DNA"/>
</dbReference>
<feature type="transmembrane region" description="Helical" evidence="1">
    <location>
        <begin position="96"/>
        <end position="121"/>
    </location>
</feature>
<sequence length="274" mass="29223">MFSTFLTRLSRVRFTVGYVAALFTVSITMLMLSPQAQDRVIRHASTNLHNLSHGRLGTLIGSAFVVEAGPLWFWLPFLTCLLVLAELHLRTIRLLVAFLVGHIGATLVVAAALAMAVKMGWMPWSITHASDVGMSYGALAALGALTVTIPRPWRSAWIGWWISVSVTAAIIGGEFTNAGHAVAVTLGVLVSLRFRAPIHWTLARCLMLLGSAGFGFLMLAHSMWGMAGGIVFGLSGALVAYVLTAWLGTGESEAAASDEAVVGRSAEEFQNVTG</sequence>
<dbReference type="RefSeq" id="WP_065137040.1">
    <property type="nucleotide sequence ID" value="NZ_JACKSU010000027.1"/>
</dbReference>
<reference evidence="3 5" key="1">
    <citation type="submission" date="2016-01" db="EMBL/GenBank/DDBJ databases">
        <title>The new phylogeny of the genus Mycobacterium.</title>
        <authorList>
            <person name="Tarcisio F."/>
            <person name="Conor M."/>
            <person name="Antonella G."/>
            <person name="Elisabetta G."/>
            <person name="Giulia F.S."/>
            <person name="Sara T."/>
            <person name="Anna F."/>
            <person name="Clotilde B."/>
            <person name="Roberto B."/>
            <person name="Veronica D.S."/>
            <person name="Fabio R."/>
            <person name="Monica P."/>
            <person name="Olivier J."/>
            <person name="Enrico T."/>
            <person name="Nicola S."/>
        </authorList>
    </citation>
    <scope>NUCLEOTIDE SEQUENCE [LARGE SCALE GENOMIC DNA]</scope>
    <source>
        <strain evidence="3 5">DSM 44160</strain>
    </source>
</reference>
<feature type="transmembrane region" description="Helical" evidence="1">
    <location>
        <begin position="156"/>
        <end position="172"/>
    </location>
</feature>
<name>A0A1A6B846_MYCGO</name>
<dbReference type="Pfam" id="PF20401">
    <property type="entry name" value="Rhomboid_2"/>
    <property type="match status" value="1"/>
</dbReference>
<proteinExistence type="predicted"/>
<keyword evidence="1" id="KW-0812">Transmembrane</keyword>
<organism evidence="2 4">
    <name type="scientific">Mycobacterium gordonae</name>
    <dbReference type="NCBI Taxonomy" id="1778"/>
    <lineage>
        <taxon>Bacteria</taxon>
        <taxon>Bacillati</taxon>
        <taxon>Actinomycetota</taxon>
        <taxon>Actinomycetes</taxon>
        <taxon>Mycobacteriales</taxon>
        <taxon>Mycobacteriaceae</taxon>
        <taxon>Mycobacterium</taxon>
    </lineage>
</organism>
<evidence type="ECO:0008006" key="6">
    <source>
        <dbReference type="Google" id="ProtNLM"/>
    </source>
</evidence>
<dbReference type="Proteomes" id="UP000193928">
    <property type="component" value="Unassembled WGS sequence"/>
</dbReference>
<keyword evidence="1" id="KW-0472">Membrane</keyword>
<comment type="caution">
    <text evidence="2">The sequence shown here is derived from an EMBL/GenBank/DDBJ whole genome shotgun (WGS) entry which is preliminary data.</text>
</comment>
<feature type="transmembrane region" description="Helical" evidence="1">
    <location>
        <begin position="133"/>
        <end position="149"/>
    </location>
</feature>
<evidence type="ECO:0000313" key="3">
    <source>
        <dbReference type="EMBL" id="ORV97351.1"/>
    </source>
</evidence>
<keyword evidence="1" id="KW-1133">Transmembrane helix</keyword>
<protein>
    <recommendedName>
        <fullName evidence="6">Transmembrane protein</fullName>
    </recommendedName>
</protein>
<dbReference type="EMBL" id="MAEM01000518">
    <property type="protein sequence ID" value="OBR98516.1"/>
    <property type="molecule type" value="Genomic_DNA"/>
</dbReference>
<gene>
    <name evidence="2" type="ORF">A9W98_35050</name>
    <name evidence="3" type="ORF">AWC08_11765</name>
</gene>
<evidence type="ECO:0000313" key="2">
    <source>
        <dbReference type="EMBL" id="OBR98516.1"/>
    </source>
</evidence>
<feature type="transmembrane region" description="Helical" evidence="1">
    <location>
        <begin position="201"/>
        <end position="220"/>
    </location>
</feature>
<keyword evidence="5" id="KW-1185">Reference proteome</keyword>